<dbReference type="InterPro" id="IPR011009">
    <property type="entry name" value="Kinase-like_dom_sf"/>
</dbReference>
<keyword evidence="4" id="KW-1185">Reference proteome</keyword>
<comment type="caution">
    <text evidence="3">The sequence shown here is derived from an EMBL/GenBank/DDBJ whole genome shotgun (WGS) entry which is preliminary data.</text>
</comment>
<dbReference type="GO" id="GO:0005524">
    <property type="term" value="F:ATP binding"/>
    <property type="evidence" value="ECO:0007669"/>
    <property type="project" value="InterPro"/>
</dbReference>
<accession>A0A939T669</accession>
<dbReference type="AlphaFoldDB" id="A0A939T669"/>
<dbReference type="RefSeq" id="WP_208262799.1">
    <property type="nucleotide sequence ID" value="NZ_JAGEOJ010000027.1"/>
</dbReference>
<feature type="region of interest" description="Disordered" evidence="1">
    <location>
        <begin position="239"/>
        <end position="356"/>
    </location>
</feature>
<dbReference type="Gene3D" id="1.10.510.10">
    <property type="entry name" value="Transferase(Phosphotransferase) domain 1"/>
    <property type="match status" value="1"/>
</dbReference>
<dbReference type="InterPro" id="IPR000719">
    <property type="entry name" value="Prot_kinase_dom"/>
</dbReference>
<name>A0A939T669_9ACTN</name>
<protein>
    <recommendedName>
        <fullName evidence="2">Protein kinase domain-containing protein</fullName>
    </recommendedName>
</protein>
<dbReference type="GO" id="GO:0004672">
    <property type="term" value="F:protein kinase activity"/>
    <property type="evidence" value="ECO:0007669"/>
    <property type="project" value="InterPro"/>
</dbReference>
<evidence type="ECO:0000313" key="3">
    <source>
        <dbReference type="EMBL" id="MBO2454581.1"/>
    </source>
</evidence>
<dbReference type="EMBL" id="JAGEOJ010000027">
    <property type="protein sequence ID" value="MBO2454581.1"/>
    <property type="molecule type" value="Genomic_DNA"/>
</dbReference>
<dbReference type="SUPFAM" id="SSF56112">
    <property type="entry name" value="Protein kinase-like (PK-like)"/>
    <property type="match status" value="1"/>
</dbReference>
<feature type="domain" description="Protein kinase" evidence="2">
    <location>
        <begin position="18"/>
        <end position="216"/>
    </location>
</feature>
<sequence>MPVFAPLGPGDPLLIGGYRLLARIDERAFLAATQSGRRLAITLVPADDRFRTQAAAAQRVRSPFAAHVLDAHADRTRPWMATAHVPGPSLSTAVTKLGPLPPELVRPIMAGAAQAVEASRSAGVTQAGPTPANLILAPDGPRVVAPGICLTGTNSPEEALGHDVTPATDVYSLGALALHGTDLENAPPDLRRLIERCLNPNPAKRPSLEDVLAELSPDQEPPGEGWLPARLAALLPPYAADPTHANTPLPQAAPPPAAARPPMAPPVDARPDVDVRPARNTQPDGTPRPAMDARPDDPHTPTPPRPPANEGPGGDARPPAHHRPPVDARPDDPQAPSAPQPPAGARPRGGSGWTTGDVLLVGRAAVTRPEFEVPR</sequence>
<evidence type="ECO:0000313" key="4">
    <source>
        <dbReference type="Proteomes" id="UP000669179"/>
    </source>
</evidence>
<evidence type="ECO:0000259" key="2">
    <source>
        <dbReference type="SMART" id="SM00220"/>
    </source>
</evidence>
<reference evidence="3" key="1">
    <citation type="submission" date="2021-03" db="EMBL/GenBank/DDBJ databases">
        <authorList>
            <person name="Kanchanasin P."/>
            <person name="Saeng-In P."/>
            <person name="Phongsopitanun W."/>
            <person name="Yuki M."/>
            <person name="Kudo T."/>
            <person name="Ohkuma M."/>
            <person name="Tanasupawat S."/>
        </authorList>
    </citation>
    <scope>NUCLEOTIDE SEQUENCE</scope>
    <source>
        <strain evidence="3">GKU 128</strain>
    </source>
</reference>
<dbReference type="SMART" id="SM00220">
    <property type="entry name" value="S_TKc"/>
    <property type="match status" value="1"/>
</dbReference>
<organism evidence="3 4">
    <name type="scientific">Actinomadura barringtoniae</name>
    <dbReference type="NCBI Taxonomy" id="1427535"/>
    <lineage>
        <taxon>Bacteria</taxon>
        <taxon>Bacillati</taxon>
        <taxon>Actinomycetota</taxon>
        <taxon>Actinomycetes</taxon>
        <taxon>Streptosporangiales</taxon>
        <taxon>Thermomonosporaceae</taxon>
        <taxon>Actinomadura</taxon>
    </lineage>
</organism>
<gene>
    <name evidence="3" type="ORF">J4573_46360</name>
</gene>
<feature type="compositionally biased region" description="Pro residues" evidence="1">
    <location>
        <begin position="300"/>
        <end position="309"/>
    </location>
</feature>
<dbReference type="Proteomes" id="UP000669179">
    <property type="component" value="Unassembled WGS sequence"/>
</dbReference>
<feature type="compositionally biased region" description="Pro residues" evidence="1">
    <location>
        <begin position="251"/>
        <end position="265"/>
    </location>
</feature>
<proteinExistence type="predicted"/>
<evidence type="ECO:0000256" key="1">
    <source>
        <dbReference type="SAM" id="MobiDB-lite"/>
    </source>
</evidence>